<dbReference type="FunFam" id="3.80.10.10:FF:000111">
    <property type="entry name" value="LRR receptor-like serine/threonine-protein kinase ERECTA"/>
    <property type="match status" value="1"/>
</dbReference>
<dbReference type="AlphaFoldDB" id="A0A8S9JC85"/>
<dbReference type="PANTHER" id="PTHR27004:SF454">
    <property type="entry name" value="RECEPTOR-LIKE PROTEIN 30"/>
    <property type="match status" value="1"/>
</dbReference>
<reference evidence="11" key="1">
    <citation type="submission" date="2019-12" db="EMBL/GenBank/DDBJ databases">
        <title>Genome sequencing and annotation of Brassica cretica.</title>
        <authorList>
            <person name="Studholme D.J."/>
            <person name="Sarris P.F."/>
        </authorList>
    </citation>
    <scope>NUCLEOTIDE SEQUENCE</scope>
    <source>
        <strain evidence="11">PFS-001/15</strain>
        <tissue evidence="11">Leaf</tissue>
    </source>
</reference>
<evidence type="ECO:0000256" key="4">
    <source>
        <dbReference type="ARBA" id="ARBA00022614"/>
    </source>
</evidence>
<sequence>MGYPAYGGFYRSSMEMVNKGVDTKFQRIRKDFKAIDFSENEFGGKIPSSIGFLKELRLLNLSGNTLTGNIPQSLANLPNLEELDLSRNQLSGQIPSELGSLSFLSIMNFSHNNLEGPIPRSTQFQGQNCSAFMYNSNLYGLEDICGKTHVPNPTPQESEDLSKPKEQVISWISAGIAYGPGDEVLTWQQQKNKKSDLAPAEEKKDFGLVLKDFSMTLAGFFKEADIFKRRELLEKTSNLADEPAPQSPSPSPQIIIVIISGAVVFPCSTQCKQENVSLVSPLPSPDENTYSPRISRKIINSQNIYCGSFFLLFANYNSHNILLPEKCCREHRPWTTGLGGKLHKVFVTDTKLISL</sequence>
<evidence type="ECO:0000256" key="5">
    <source>
        <dbReference type="ARBA" id="ARBA00022692"/>
    </source>
</evidence>
<dbReference type="GO" id="GO:0005886">
    <property type="term" value="C:plasma membrane"/>
    <property type="evidence" value="ECO:0007669"/>
    <property type="project" value="UniProtKB-SubCell"/>
</dbReference>
<dbReference type="Gene3D" id="3.80.10.10">
    <property type="entry name" value="Ribonuclease Inhibitor"/>
    <property type="match status" value="1"/>
</dbReference>
<keyword evidence="4" id="KW-0433">Leucine-rich repeat</keyword>
<dbReference type="InterPro" id="IPR032675">
    <property type="entry name" value="LRR_dom_sf"/>
</dbReference>
<keyword evidence="9" id="KW-0675">Receptor</keyword>
<keyword evidence="10" id="KW-0325">Glycoprotein</keyword>
<dbReference type="EMBL" id="QGKW02001660">
    <property type="protein sequence ID" value="KAF2579625.1"/>
    <property type="molecule type" value="Genomic_DNA"/>
</dbReference>
<comment type="caution">
    <text evidence="11">The sequence shown here is derived from an EMBL/GenBank/DDBJ whole genome shotgun (WGS) entry which is preliminary data.</text>
</comment>
<dbReference type="SUPFAM" id="SSF52058">
    <property type="entry name" value="L domain-like"/>
    <property type="match status" value="1"/>
</dbReference>
<keyword evidence="6" id="KW-0677">Repeat</keyword>
<evidence type="ECO:0000256" key="9">
    <source>
        <dbReference type="ARBA" id="ARBA00023170"/>
    </source>
</evidence>
<comment type="similarity">
    <text evidence="2">Belongs to the RLP family.</text>
</comment>
<name>A0A8S9JC85_BRACR</name>
<keyword evidence="3" id="KW-1003">Cell membrane</keyword>
<dbReference type="Pfam" id="PF13855">
    <property type="entry name" value="LRR_8"/>
    <property type="match status" value="1"/>
</dbReference>
<dbReference type="PROSITE" id="PS51450">
    <property type="entry name" value="LRR"/>
    <property type="match status" value="1"/>
</dbReference>
<evidence type="ECO:0000256" key="7">
    <source>
        <dbReference type="ARBA" id="ARBA00022989"/>
    </source>
</evidence>
<comment type="subcellular location">
    <subcellularLocation>
        <location evidence="1">Cell membrane</location>
        <topology evidence="1">Single-pass type I membrane protein</topology>
    </subcellularLocation>
</comment>
<dbReference type="PANTHER" id="PTHR27004">
    <property type="entry name" value="RECEPTOR-LIKE PROTEIN 12 ISOFORM X1"/>
    <property type="match status" value="1"/>
</dbReference>
<gene>
    <name evidence="11" type="ORF">F2Q68_00006179</name>
</gene>
<dbReference type="Proteomes" id="UP000712281">
    <property type="component" value="Unassembled WGS sequence"/>
</dbReference>
<evidence type="ECO:0000313" key="11">
    <source>
        <dbReference type="EMBL" id="KAF2579625.1"/>
    </source>
</evidence>
<proteinExistence type="inferred from homology"/>
<evidence type="ECO:0000256" key="2">
    <source>
        <dbReference type="ARBA" id="ARBA00009592"/>
    </source>
</evidence>
<organism evidence="11 12">
    <name type="scientific">Brassica cretica</name>
    <name type="common">Mustard</name>
    <dbReference type="NCBI Taxonomy" id="69181"/>
    <lineage>
        <taxon>Eukaryota</taxon>
        <taxon>Viridiplantae</taxon>
        <taxon>Streptophyta</taxon>
        <taxon>Embryophyta</taxon>
        <taxon>Tracheophyta</taxon>
        <taxon>Spermatophyta</taxon>
        <taxon>Magnoliopsida</taxon>
        <taxon>eudicotyledons</taxon>
        <taxon>Gunneridae</taxon>
        <taxon>Pentapetalae</taxon>
        <taxon>rosids</taxon>
        <taxon>malvids</taxon>
        <taxon>Brassicales</taxon>
        <taxon>Brassicaceae</taxon>
        <taxon>Brassiceae</taxon>
        <taxon>Brassica</taxon>
    </lineage>
</organism>
<protein>
    <recommendedName>
        <fullName evidence="13">Leucine-rich repeat-containing N-terminal plant-type domain-containing protein</fullName>
    </recommendedName>
</protein>
<evidence type="ECO:0000256" key="10">
    <source>
        <dbReference type="ARBA" id="ARBA00023180"/>
    </source>
</evidence>
<evidence type="ECO:0000256" key="6">
    <source>
        <dbReference type="ARBA" id="ARBA00022737"/>
    </source>
</evidence>
<dbReference type="InterPro" id="IPR001611">
    <property type="entry name" value="Leu-rich_rpt"/>
</dbReference>
<keyword evidence="5" id="KW-0812">Transmembrane</keyword>
<evidence type="ECO:0008006" key="13">
    <source>
        <dbReference type="Google" id="ProtNLM"/>
    </source>
</evidence>
<evidence type="ECO:0000256" key="1">
    <source>
        <dbReference type="ARBA" id="ARBA00004251"/>
    </source>
</evidence>
<dbReference type="PRINTS" id="PR00019">
    <property type="entry name" value="LEURICHRPT"/>
</dbReference>
<evidence type="ECO:0000256" key="8">
    <source>
        <dbReference type="ARBA" id="ARBA00023136"/>
    </source>
</evidence>
<accession>A0A8S9JC85</accession>
<keyword evidence="7" id="KW-1133">Transmembrane helix</keyword>
<evidence type="ECO:0000256" key="3">
    <source>
        <dbReference type="ARBA" id="ARBA00022475"/>
    </source>
</evidence>
<evidence type="ECO:0000313" key="12">
    <source>
        <dbReference type="Proteomes" id="UP000712281"/>
    </source>
</evidence>
<keyword evidence="8" id="KW-0472">Membrane</keyword>